<dbReference type="Pfam" id="PF06568">
    <property type="entry name" value="YjiS-like"/>
    <property type="match status" value="1"/>
</dbReference>
<evidence type="ECO:0000313" key="3">
    <source>
        <dbReference type="Proteomes" id="UP000199379"/>
    </source>
</evidence>
<gene>
    <name evidence="2" type="ORF">SAMN05444007_105300</name>
</gene>
<protein>
    <submittedName>
        <fullName evidence="2">Uncharacterized conserved protein YjiS, DUF1127 family</fullName>
    </submittedName>
</protein>
<evidence type="ECO:0000313" key="2">
    <source>
        <dbReference type="EMBL" id="SEJ58443.1"/>
    </source>
</evidence>
<proteinExistence type="predicted"/>
<dbReference type="STRING" id="1227549.SAMN05444007_105300"/>
<reference evidence="2 3" key="1">
    <citation type="submission" date="2016-10" db="EMBL/GenBank/DDBJ databases">
        <authorList>
            <person name="de Groot N.N."/>
        </authorList>
    </citation>
    <scope>NUCLEOTIDE SEQUENCE [LARGE SCALE GENOMIC DNA]</scope>
    <source>
        <strain evidence="2 3">DSM 29340</strain>
    </source>
</reference>
<name>A0A1H6ZY81_9RHOB</name>
<dbReference type="Proteomes" id="UP000199379">
    <property type="component" value="Unassembled WGS sequence"/>
</dbReference>
<dbReference type="OrthoDB" id="8096613at2"/>
<dbReference type="EMBL" id="FNYD01000005">
    <property type="protein sequence ID" value="SEJ58443.1"/>
    <property type="molecule type" value="Genomic_DNA"/>
</dbReference>
<evidence type="ECO:0000259" key="1">
    <source>
        <dbReference type="Pfam" id="PF06568"/>
    </source>
</evidence>
<dbReference type="InterPro" id="IPR009506">
    <property type="entry name" value="YjiS-like"/>
</dbReference>
<sequence length="76" mass="8945">MHSPSPNATVSNRTTAARPALFRLRERLSLRLALWRSRRALDKLDARQLRDIGLSRDEARREARKPIWDAPDNWLR</sequence>
<organism evidence="2 3">
    <name type="scientific">Cribrihabitans marinus</name>
    <dbReference type="NCBI Taxonomy" id="1227549"/>
    <lineage>
        <taxon>Bacteria</taxon>
        <taxon>Pseudomonadati</taxon>
        <taxon>Pseudomonadota</taxon>
        <taxon>Alphaproteobacteria</taxon>
        <taxon>Rhodobacterales</taxon>
        <taxon>Paracoccaceae</taxon>
        <taxon>Cribrihabitans</taxon>
    </lineage>
</organism>
<keyword evidence="3" id="KW-1185">Reference proteome</keyword>
<accession>A0A1H6ZY81</accession>
<dbReference type="AlphaFoldDB" id="A0A1H6ZY81"/>
<feature type="domain" description="YjiS-like" evidence="1">
    <location>
        <begin position="24"/>
        <end position="60"/>
    </location>
</feature>